<organism evidence="8 9">
    <name type="scientific">candidate division CPR2 bacterium GW2011_GWC1_41_48</name>
    <dbReference type="NCBI Taxonomy" id="1618344"/>
    <lineage>
        <taxon>Bacteria</taxon>
        <taxon>Bacteria division CPR2</taxon>
    </lineage>
</organism>
<comment type="similarity">
    <text evidence="7">Belongs to the inositol monophosphatase superfamily.</text>
</comment>
<feature type="binding site" evidence="6">
    <location>
        <position position="83"/>
    </location>
    <ligand>
        <name>Mg(2+)</name>
        <dbReference type="ChEBI" id="CHEBI:18420"/>
        <label>1</label>
        <note>catalytic</note>
    </ligand>
</feature>
<dbReference type="GO" id="GO:0046872">
    <property type="term" value="F:metal ion binding"/>
    <property type="evidence" value="ECO:0007669"/>
    <property type="project" value="UniProtKB-KW"/>
</dbReference>
<dbReference type="Pfam" id="PF00459">
    <property type="entry name" value="Inositol_P"/>
    <property type="match status" value="1"/>
</dbReference>
<keyword evidence="4 7" id="KW-0378">Hydrolase</keyword>
<dbReference type="Gene3D" id="3.40.190.80">
    <property type="match status" value="1"/>
</dbReference>
<dbReference type="Gene3D" id="3.30.540.10">
    <property type="entry name" value="Fructose-1,6-Bisphosphatase, subunit A, domain 1"/>
    <property type="match status" value="1"/>
</dbReference>
<evidence type="ECO:0000313" key="9">
    <source>
        <dbReference type="Proteomes" id="UP000033869"/>
    </source>
</evidence>
<dbReference type="EMBL" id="LCBL01000005">
    <property type="protein sequence ID" value="KKS08725.1"/>
    <property type="molecule type" value="Genomic_DNA"/>
</dbReference>
<name>A0A0G0W6Z0_UNCC2</name>
<dbReference type="EC" id="3.1.3.25" evidence="7"/>
<dbReference type="CDD" id="cd01639">
    <property type="entry name" value="IMPase"/>
    <property type="match status" value="1"/>
</dbReference>
<evidence type="ECO:0000256" key="3">
    <source>
        <dbReference type="ARBA" id="ARBA00022723"/>
    </source>
</evidence>
<reference evidence="8 9" key="1">
    <citation type="journal article" date="2015" name="Nature">
        <title>rRNA introns, odd ribosomes, and small enigmatic genomes across a large radiation of phyla.</title>
        <authorList>
            <person name="Brown C.T."/>
            <person name="Hug L.A."/>
            <person name="Thomas B.C."/>
            <person name="Sharon I."/>
            <person name="Castelle C.J."/>
            <person name="Singh A."/>
            <person name="Wilkins M.J."/>
            <person name="Williams K.H."/>
            <person name="Banfield J.F."/>
        </authorList>
    </citation>
    <scope>NUCLEOTIDE SEQUENCE [LARGE SCALE GENOMIC DNA]</scope>
</reference>
<comment type="catalytic activity">
    <reaction evidence="1 7">
        <text>a myo-inositol phosphate + H2O = myo-inositol + phosphate</text>
        <dbReference type="Rhea" id="RHEA:24056"/>
        <dbReference type="ChEBI" id="CHEBI:15377"/>
        <dbReference type="ChEBI" id="CHEBI:17268"/>
        <dbReference type="ChEBI" id="CHEBI:43474"/>
        <dbReference type="ChEBI" id="CHEBI:84139"/>
        <dbReference type="EC" id="3.1.3.25"/>
    </reaction>
</comment>
<dbReference type="Proteomes" id="UP000033869">
    <property type="component" value="Unassembled WGS sequence"/>
</dbReference>
<evidence type="ECO:0000256" key="7">
    <source>
        <dbReference type="RuleBase" id="RU364068"/>
    </source>
</evidence>
<feature type="binding site" evidence="6">
    <location>
        <position position="80"/>
    </location>
    <ligand>
        <name>Mg(2+)</name>
        <dbReference type="ChEBI" id="CHEBI:18420"/>
        <label>1</label>
        <note>catalytic</note>
    </ligand>
</feature>
<keyword evidence="5 6" id="KW-0460">Magnesium</keyword>
<dbReference type="PROSITE" id="PS00629">
    <property type="entry name" value="IMP_1"/>
    <property type="match status" value="1"/>
</dbReference>
<sequence>MNFKETALEAAIAGGNILKKQFGNIESIQAKAAHDIVSSADYASEKEIRRIIESAYPEHNVVGEETGDNNKVSEYSWIIDPLDGTSNFVTGNPYFSVSIALAFKNDVILGIVYNPILDEVYFAEKGKGSFLNDKRIFVSDERDLKNALLGSAYSPLEEKIKSGLKDVEKLSLKSRKVVINFSPALDLCNIARGRIHGLFDNGTRPEDHAAGSLILTEAGGRVQNYNSDSWDIKKIGIIASNGKLQSSIINVLKSDD</sequence>
<protein>
    <recommendedName>
        <fullName evidence="7">Inositol-1-monophosphatase</fullName>
        <ecNumber evidence="7">3.1.3.25</ecNumber>
    </recommendedName>
</protein>
<dbReference type="AlphaFoldDB" id="A0A0G0W6Z0"/>
<evidence type="ECO:0000256" key="1">
    <source>
        <dbReference type="ARBA" id="ARBA00001033"/>
    </source>
</evidence>
<proteinExistence type="inferred from homology"/>
<dbReference type="PRINTS" id="PR00377">
    <property type="entry name" value="IMPHPHTASES"/>
</dbReference>
<gene>
    <name evidence="8" type="ORF">UU65_C0005G0036</name>
</gene>
<dbReference type="SUPFAM" id="SSF56655">
    <property type="entry name" value="Carbohydrate phosphatase"/>
    <property type="match status" value="1"/>
</dbReference>
<dbReference type="InterPro" id="IPR020583">
    <property type="entry name" value="Inositol_monoP_metal-BS"/>
</dbReference>
<dbReference type="FunFam" id="3.30.540.10:FF:000003">
    <property type="entry name" value="Inositol-1-monophosphatase"/>
    <property type="match status" value="1"/>
</dbReference>
<dbReference type="PANTHER" id="PTHR20854">
    <property type="entry name" value="INOSITOL MONOPHOSPHATASE"/>
    <property type="match status" value="1"/>
</dbReference>
<dbReference type="InterPro" id="IPR033942">
    <property type="entry name" value="IMPase"/>
</dbReference>
<dbReference type="GO" id="GO:0007165">
    <property type="term" value="P:signal transduction"/>
    <property type="evidence" value="ECO:0007669"/>
    <property type="project" value="TreeGrafter"/>
</dbReference>
<accession>A0A0G0W6Z0</accession>
<dbReference type="InterPro" id="IPR000760">
    <property type="entry name" value="Inositol_monophosphatase-like"/>
</dbReference>
<keyword evidence="3 6" id="KW-0479">Metal-binding</keyword>
<comment type="caution">
    <text evidence="8">The sequence shown here is derived from an EMBL/GenBank/DDBJ whole genome shotgun (WGS) entry which is preliminary data.</text>
</comment>
<feature type="binding site" evidence="6">
    <location>
        <position position="64"/>
    </location>
    <ligand>
        <name>Mg(2+)</name>
        <dbReference type="ChEBI" id="CHEBI:18420"/>
        <label>1</label>
        <note>catalytic</note>
    </ligand>
</feature>
<dbReference type="PATRIC" id="fig|1618344.3.peg.1090"/>
<dbReference type="GO" id="GO:0008934">
    <property type="term" value="F:inositol monophosphate 1-phosphatase activity"/>
    <property type="evidence" value="ECO:0007669"/>
    <property type="project" value="InterPro"/>
</dbReference>
<feature type="binding site" evidence="6">
    <location>
        <position position="207"/>
    </location>
    <ligand>
        <name>Mg(2+)</name>
        <dbReference type="ChEBI" id="CHEBI:18420"/>
        <label>1</label>
        <note>catalytic</note>
    </ligand>
</feature>
<evidence type="ECO:0000256" key="4">
    <source>
        <dbReference type="ARBA" id="ARBA00022801"/>
    </source>
</evidence>
<feature type="binding site" evidence="6">
    <location>
        <position position="82"/>
    </location>
    <ligand>
        <name>Mg(2+)</name>
        <dbReference type="ChEBI" id="CHEBI:18420"/>
        <label>1</label>
        <note>catalytic</note>
    </ligand>
</feature>
<evidence type="ECO:0000313" key="8">
    <source>
        <dbReference type="EMBL" id="KKS08725.1"/>
    </source>
</evidence>
<comment type="cofactor">
    <cofactor evidence="2 6 7">
        <name>Mg(2+)</name>
        <dbReference type="ChEBI" id="CHEBI:18420"/>
    </cofactor>
</comment>
<dbReference type="PANTHER" id="PTHR20854:SF4">
    <property type="entry name" value="INOSITOL-1-MONOPHOSPHATASE-RELATED"/>
    <property type="match status" value="1"/>
</dbReference>
<dbReference type="GO" id="GO:0006020">
    <property type="term" value="P:inositol metabolic process"/>
    <property type="evidence" value="ECO:0007669"/>
    <property type="project" value="TreeGrafter"/>
</dbReference>
<evidence type="ECO:0000256" key="2">
    <source>
        <dbReference type="ARBA" id="ARBA00001946"/>
    </source>
</evidence>
<evidence type="ECO:0000256" key="5">
    <source>
        <dbReference type="ARBA" id="ARBA00022842"/>
    </source>
</evidence>
<evidence type="ECO:0000256" key="6">
    <source>
        <dbReference type="PIRSR" id="PIRSR600760-2"/>
    </source>
</evidence>